<gene>
    <name evidence="1" type="ORF">HNP21_000657</name>
</gene>
<name>A0A7W3N705_PRIAR</name>
<proteinExistence type="predicted"/>
<protein>
    <submittedName>
        <fullName evidence="1">Uncharacterized protein</fullName>
    </submittedName>
</protein>
<keyword evidence="2" id="KW-1185">Reference proteome</keyword>
<dbReference type="EMBL" id="JACJHT010000001">
    <property type="protein sequence ID" value="MBA9037568.1"/>
    <property type="molecule type" value="Genomic_DNA"/>
</dbReference>
<evidence type="ECO:0000313" key="1">
    <source>
        <dbReference type="EMBL" id="MBA9037568.1"/>
    </source>
</evidence>
<dbReference type="RefSeq" id="WP_013057767.1">
    <property type="nucleotide sequence ID" value="NZ_CP041519.1"/>
</dbReference>
<reference evidence="1" key="1">
    <citation type="submission" date="2020-08" db="EMBL/GenBank/DDBJ databases">
        <title>Functional genomics of gut bacteria from endangered species of beetles.</title>
        <authorList>
            <person name="Carlos-Shanley C."/>
        </authorList>
    </citation>
    <scope>NUCLEOTIDE SEQUENCE [LARGE SCALE GENOMIC DNA]</scope>
    <source>
        <strain evidence="1">S00060</strain>
    </source>
</reference>
<comment type="caution">
    <text evidence="1">The sequence shown here is derived from an EMBL/GenBank/DDBJ whole genome shotgun (WGS) entry which is preliminary data.</text>
</comment>
<evidence type="ECO:0000313" key="2">
    <source>
        <dbReference type="Proteomes" id="UP000543174"/>
    </source>
</evidence>
<accession>A0A7W3N705</accession>
<dbReference type="AlphaFoldDB" id="A0A7W3N705"/>
<organism evidence="1 2">
    <name type="scientific">Priestia aryabhattai</name>
    <name type="common">Bacillus aryabhattai</name>
    <dbReference type="NCBI Taxonomy" id="412384"/>
    <lineage>
        <taxon>Bacteria</taxon>
        <taxon>Bacillati</taxon>
        <taxon>Bacillota</taxon>
        <taxon>Bacilli</taxon>
        <taxon>Bacillales</taxon>
        <taxon>Bacillaceae</taxon>
        <taxon>Priestia</taxon>
    </lineage>
</organism>
<sequence>MEKTNRYSVEYEWANVIFYQEVEAMTIQEAKERIQHAKINAAIRAVHVIEDVES</sequence>
<dbReference type="Proteomes" id="UP000543174">
    <property type="component" value="Unassembled WGS sequence"/>
</dbReference>